<reference evidence="2" key="1">
    <citation type="submission" date="2023-03" db="EMBL/GenBank/DDBJ databases">
        <authorList>
            <person name="Julca I."/>
        </authorList>
    </citation>
    <scope>NUCLEOTIDE SEQUENCE</scope>
</reference>
<dbReference type="EMBL" id="OX459126">
    <property type="protein sequence ID" value="CAI9117814.1"/>
    <property type="molecule type" value="Genomic_DNA"/>
</dbReference>
<feature type="domain" description="F-box" evidence="1">
    <location>
        <begin position="39"/>
        <end position="85"/>
    </location>
</feature>
<dbReference type="InterPro" id="IPR001810">
    <property type="entry name" value="F-box_dom"/>
</dbReference>
<dbReference type="Gene3D" id="1.20.1280.50">
    <property type="match status" value="1"/>
</dbReference>
<accession>A0AAV1EDQ3</accession>
<keyword evidence="3" id="KW-1185">Reference proteome</keyword>
<dbReference type="Pfam" id="PF07734">
    <property type="entry name" value="FBA_1"/>
    <property type="match status" value="1"/>
</dbReference>
<protein>
    <submittedName>
        <fullName evidence="2">OLC1v1019299C1</fullName>
    </submittedName>
</protein>
<dbReference type="SMART" id="SM00256">
    <property type="entry name" value="FBOX"/>
    <property type="match status" value="1"/>
</dbReference>
<evidence type="ECO:0000313" key="2">
    <source>
        <dbReference type="EMBL" id="CAI9117814.1"/>
    </source>
</evidence>
<dbReference type="InterPro" id="IPR036047">
    <property type="entry name" value="F-box-like_dom_sf"/>
</dbReference>
<dbReference type="PROSITE" id="PS50181">
    <property type="entry name" value="FBOX"/>
    <property type="match status" value="1"/>
</dbReference>
<dbReference type="PANTHER" id="PTHR31672:SF13">
    <property type="entry name" value="F-BOX PROTEIN CPR30-LIKE"/>
    <property type="match status" value="1"/>
</dbReference>
<dbReference type="AlphaFoldDB" id="A0AAV1EDQ3"/>
<dbReference type="InterPro" id="IPR006527">
    <property type="entry name" value="F-box-assoc_dom_typ1"/>
</dbReference>
<organism evidence="2 3">
    <name type="scientific">Oldenlandia corymbosa var. corymbosa</name>
    <dbReference type="NCBI Taxonomy" id="529605"/>
    <lineage>
        <taxon>Eukaryota</taxon>
        <taxon>Viridiplantae</taxon>
        <taxon>Streptophyta</taxon>
        <taxon>Embryophyta</taxon>
        <taxon>Tracheophyta</taxon>
        <taxon>Spermatophyta</taxon>
        <taxon>Magnoliopsida</taxon>
        <taxon>eudicotyledons</taxon>
        <taxon>Gunneridae</taxon>
        <taxon>Pentapetalae</taxon>
        <taxon>asterids</taxon>
        <taxon>lamiids</taxon>
        <taxon>Gentianales</taxon>
        <taxon>Rubiaceae</taxon>
        <taxon>Rubioideae</taxon>
        <taxon>Spermacoceae</taxon>
        <taxon>Hedyotis-Oldenlandia complex</taxon>
        <taxon>Oldenlandia</taxon>
    </lineage>
</organism>
<dbReference type="InterPro" id="IPR050796">
    <property type="entry name" value="SCF_F-box_component"/>
</dbReference>
<dbReference type="Proteomes" id="UP001161247">
    <property type="component" value="Chromosome 9"/>
</dbReference>
<dbReference type="PANTHER" id="PTHR31672">
    <property type="entry name" value="BNACNNG10540D PROTEIN"/>
    <property type="match status" value="1"/>
</dbReference>
<sequence>MDSNGDPALPSPNLPKRSRIDAHEEEGFGSSAPVQAAAPYVFPNVPDELCFEIFSRLPAKSLGRFERISKPWKSLISNPNFIKAHLRIACGRDDLGHKGIIFRSNSPSHIKKCSVSSVVDPATGEAFTSTELSDTDYPMKDTENQPTRFDIFGFGYDELNDDYKAVRVHIPSGLDVTEVRVYSLKNDSWSPVGLEKDIVPSGFYSGQYANGNLHWVMTLRGNNEWKFSGLIWRVRDLGKSSGQKHGVEDSWTKLVSVPYIDYPEDFSSSLPVCMLSNGDILLIIRSMLVLYSPKSNTFRWYPRINKIDEVSIFIESFVSPDFHDGEQGPF</sequence>
<gene>
    <name evidence="2" type="ORF">OLC1_LOCUS23813</name>
</gene>
<proteinExistence type="predicted"/>
<evidence type="ECO:0000259" key="1">
    <source>
        <dbReference type="PROSITE" id="PS50181"/>
    </source>
</evidence>
<name>A0AAV1EDQ3_OLDCO</name>
<dbReference type="Pfam" id="PF00646">
    <property type="entry name" value="F-box"/>
    <property type="match status" value="1"/>
</dbReference>
<dbReference type="SUPFAM" id="SSF81383">
    <property type="entry name" value="F-box domain"/>
    <property type="match status" value="1"/>
</dbReference>
<dbReference type="CDD" id="cd22157">
    <property type="entry name" value="F-box_AtFBW1-like"/>
    <property type="match status" value="1"/>
</dbReference>
<evidence type="ECO:0000313" key="3">
    <source>
        <dbReference type="Proteomes" id="UP001161247"/>
    </source>
</evidence>